<dbReference type="EMBL" id="CAJPWZ010001888">
    <property type="protein sequence ID" value="CAG2226249.1"/>
    <property type="molecule type" value="Genomic_DNA"/>
</dbReference>
<dbReference type="Proteomes" id="UP000683360">
    <property type="component" value="Unassembled WGS sequence"/>
</dbReference>
<evidence type="ECO:0000313" key="2">
    <source>
        <dbReference type="Proteomes" id="UP000683360"/>
    </source>
</evidence>
<keyword evidence="2" id="KW-1185">Reference proteome</keyword>
<dbReference type="OrthoDB" id="6145267at2759"/>
<organism evidence="1 2">
    <name type="scientific">Mytilus edulis</name>
    <name type="common">Blue mussel</name>
    <dbReference type="NCBI Taxonomy" id="6550"/>
    <lineage>
        <taxon>Eukaryota</taxon>
        <taxon>Metazoa</taxon>
        <taxon>Spiralia</taxon>
        <taxon>Lophotrochozoa</taxon>
        <taxon>Mollusca</taxon>
        <taxon>Bivalvia</taxon>
        <taxon>Autobranchia</taxon>
        <taxon>Pteriomorphia</taxon>
        <taxon>Mytilida</taxon>
        <taxon>Mytiloidea</taxon>
        <taxon>Mytilidae</taxon>
        <taxon>Mytilinae</taxon>
        <taxon>Mytilus</taxon>
    </lineage>
</organism>
<reference evidence="1" key="1">
    <citation type="submission" date="2021-03" db="EMBL/GenBank/DDBJ databases">
        <authorList>
            <person name="Bekaert M."/>
        </authorList>
    </citation>
    <scope>NUCLEOTIDE SEQUENCE</scope>
</reference>
<accession>A0A8S3SXB2</accession>
<evidence type="ECO:0000313" key="1">
    <source>
        <dbReference type="EMBL" id="CAG2226249.1"/>
    </source>
</evidence>
<dbReference type="AlphaFoldDB" id="A0A8S3SXB2"/>
<comment type="caution">
    <text evidence="1">The sequence shown here is derived from an EMBL/GenBank/DDBJ whole genome shotgun (WGS) entry which is preliminary data.</text>
</comment>
<sequence>MKQAQDIKYKSKVGDSLKLRISDPFRHITTGKDNVEVTGIRESRVVYHACICRAMCVSHETGLLCYNSASSSVPVAQFIGPQPFSENLKTISLSKCIFSNCTNTVKPEIIECGDNTNIAIGICPGKTYPINNQPGWQRGSIAYHADDGEAGAANSIVDKCTKGDKMSLFCDVVSKQLIFFKNDQEKRLFSKVKQLKIDEPRGGYWPMIGMHSPGECVKLHKDQWTPDPDYIPPKPAAFNTCKFGNLWISPAINVSLRKKSHTTNHCGWMILHNPTKVLIGYKISPELIIKNPVGLISRNAAKTFFLTKPGKYMYTRRGCCNYSVDSHRADEKYTTDQIRQLFEDTGSGSTYTHRASVLGRTCTQPRIVNKDTALGDVETLQNFRILKQHQGSANSHVKQEGYKLEVFKNCILVESYLLKRGRYILDLVELDKTKADYIIKRPKCPSFLYPSNLQKGMKVVVKLNDGSSDDQFADAVISEIFEGGGYYFEYTSPGKVDRGNEKIFVGTMDCG</sequence>
<gene>
    <name evidence="1" type="ORF">MEDL_39342</name>
</gene>
<dbReference type="Gene3D" id="2.60.120.920">
    <property type="match status" value="1"/>
</dbReference>
<protein>
    <submittedName>
        <fullName evidence="1">Uncharacterized protein</fullName>
    </submittedName>
</protein>
<proteinExistence type="predicted"/>
<name>A0A8S3SXB2_MYTED</name>
<dbReference type="InterPro" id="IPR043136">
    <property type="entry name" value="B30.2/SPRY_sf"/>
</dbReference>